<reference evidence="2 3" key="1">
    <citation type="journal article" date="2016" name="Nat. Commun.">
        <title>Thousands of microbial genomes shed light on interconnected biogeochemical processes in an aquifer system.</title>
        <authorList>
            <person name="Anantharaman K."/>
            <person name="Brown C.T."/>
            <person name="Hug L.A."/>
            <person name="Sharon I."/>
            <person name="Castelle C.J."/>
            <person name="Probst A.J."/>
            <person name="Thomas B.C."/>
            <person name="Singh A."/>
            <person name="Wilkins M.J."/>
            <person name="Karaoz U."/>
            <person name="Brodie E.L."/>
            <person name="Williams K.H."/>
            <person name="Hubbard S.S."/>
            <person name="Banfield J.F."/>
        </authorList>
    </citation>
    <scope>NUCLEOTIDE SEQUENCE [LARGE SCALE GENOMIC DNA]</scope>
</reference>
<evidence type="ECO:0000313" key="2">
    <source>
        <dbReference type="EMBL" id="OGH92137.1"/>
    </source>
</evidence>
<dbReference type="STRING" id="1798705.A2563_00950"/>
<dbReference type="GO" id="GO:0006352">
    <property type="term" value="P:DNA-templated transcription initiation"/>
    <property type="evidence" value="ECO:0007669"/>
    <property type="project" value="InterPro"/>
</dbReference>
<proteinExistence type="predicted"/>
<dbReference type="GO" id="GO:0016987">
    <property type="term" value="F:sigma factor activity"/>
    <property type="evidence" value="ECO:0007669"/>
    <property type="project" value="InterPro"/>
</dbReference>
<dbReference type="InterPro" id="IPR016032">
    <property type="entry name" value="Sig_transdc_resp-reg_C-effctor"/>
</dbReference>
<dbReference type="Pfam" id="PF08281">
    <property type="entry name" value="Sigma70_r4_2"/>
    <property type="match status" value="1"/>
</dbReference>
<dbReference type="SUPFAM" id="SSF46894">
    <property type="entry name" value="C-terminal effector domain of the bipartite response regulators"/>
    <property type="match status" value="1"/>
</dbReference>
<evidence type="ECO:0000313" key="3">
    <source>
        <dbReference type="Proteomes" id="UP000176634"/>
    </source>
</evidence>
<sequence>MDKELLQTQKEIVMLLAILVRRGVMQSSIIAEMDAVGLSPKRIAELLGTSSNTVSVALSNARKKKNK</sequence>
<dbReference type="Gene3D" id="1.10.10.10">
    <property type="entry name" value="Winged helix-like DNA-binding domain superfamily/Winged helix DNA-binding domain"/>
    <property type="match status" value="1"/>
</dbReference>
<dbReference type="InterPro" id="IPR013249">
    <property type="entry name" value="RNA_pol_sigma70_r4_t2"/>
</dbReference>
<dbReference type="Proteomes" id="UP000176634">
    <property type="component" value="Unassembled WGS sequence"/>
</dbReference>
<feature type="domain" description="RNA polymerase sigma factor 70 region 4 type 2" evidence="1">
    <location>
        <begin position="34"/>
        <end position="64"/>
    </location>
</feature>
<accession>A0A1F6P7G7</accession>
<name>A0A1F6P7G7_9BACT</name>
<dbReference type="InterPro" id="IPR036388">
    <property type="entry name" value="WH-like_DNA-bd_sf"/>
</dbReference>
<dbReference type="AlphaFoldDB" id="A0A1F6P7G7"/>
<gene>
    <name evidence="2" type="ORF">A2563_00950</name>
</gene>
<evidence type="ECO:0000259" key="1">
    <source>
        <dbReference type="Pfam" id="PF08281"/>
    </source>
</evidence>
<comment type="caution">
    <text evidence="2">The sequence shown here is derived from an EMBL/GenBank/DDBJ whole genome shotgun (WGS) entry which is preliminary data.</text>
</comment>
<dbReference type="GO" id="GO:0003677">
    <property type="term" value="F:DNA binding"/>
    <property type="evidence" value="ECO:0007669"/>
    <property type="project" value="InterPro"/>
</dbReference>
<protein>
    <recommendedName>
        <fullName evidence="1">RNA polymerase sigma factor 70 region 4 type 2 domain-containing protein</fullName>
    </recommendedName>
</protein>
<dbReference type="EMBL" id="MFRA01000008">
    <property type="protein sequence ID" value="OGH92137.1"/>
    <property type="molecule type" value="Genomic_DNA"/>
</dbReference>
<organism evidence="2 3">
    <name type="scientific">Candidatus Magasanikbacteria bacterium RIFOXYD1_FULL_40_23</name>
    <dbReference type="NCBI Taxonomy" id="1798705"/>
    <lineage>
        <taxon>Bacteria</taxon>
        <taxon>Candidatus Magasanikiibacteriota</taxon>
    </lineage>
</organism>